<evidence type="ECO:0000256" key="9">
    <source>
        <dbReference type="SAM" id="Phobius"/>
    </source>
</evidence>
<dbReference type="GO" id="GO:1902600">
    <property type="term" value="P:proton transmembrane transport"/>
    <property type="evidence" value="ECO:0007669"/>
    <property type="project" value="InterPro"/>
</dbReference>
<dbReference type="Gene3D" id="1.20.1530.20">
    <property type="match status" value="1"/>
</dbReference>
<keyword evidence="3" id="KW-0813">Transport</keyword>
<evidence type="ECO:0000256" key="5">
    <source>
        <dbReference type="ARBA" id="ARBA00022692"/>
    </source>
</evidence>
<keyword evidence="6 9" id="KW-1133">Transmembrane helix</keyword>
<feature type="transmembrane region" description="Helical" evidence="9">
    <location>
        <begin position="6"/>
        <end position="26"/>
    </location>
</feature>
<feature type="transmembrane region" description="Helical" evidence="9">
    <location>
        <begin position="367"/>
        <end position="389"/>
    </location>
</feature>
<evidence type="ECO:0000256" key="2">
    <source>
        <dbReference type="ARBA" id="ARBA00005551"/>
    </source>
</evidence>
<feature type="transmembrane region" description="Helical" evidence="9">
    <location>
        <begin position="175"/>
        <end position="194"/>
    </location>
</feature>
<reference evidence="11" key="1">
    <citation type="submission" date="2021-02" db="EMBL/GenBank/DDBJ databases">
        <title>Infant gut strain persistence is associated with maternal origin, phylogeny, and functional potential including surface adhesion and iron acquisition.</title>
        <authorList>
            <person name="Lou Y.C."/>
        </authorList>
    </citation>
    <scope>NUCLEOTIDE SEQUENCE</scope>
    <source>
        <strain evidence="11">L2_039_000G1_dasL2_039_000G1_concoct_11</strain>
    </source>
</reference>
<protein>
    <submittedName>
        <fullName evidence="11">Cation:proton antiporter</fullName>
    </submittedName>
</protein>
<organism evidence="11 12">
    <name type="scientific">Slackia piriformis</name>
    <dbReference type="NCBI Taxonomy" id="626934"/>
    <lineage>
        <taxon>Bacteria</taxon>
        <taxon>Bacillati</taxon>
        <taxon>Actinomycetota</taxon>
        <taxon>Coriobacteriia</taxon>
        <taxon>Eggerthellales</taxon>
        <taxon>Eggerthellaceae</taxon>
        <taxon>Slackia</taxon>
    </lineage>
</organism>
<feature type="transmembrane region" description="Helical" evidence="9">
    <location>
        <begin position="338"/>
        <end position="361"/>
    </location>
</feature>
<gene>
    <name evidence="11" type="ORF">KH142_04070</name>
</gene>
<dbReference type="Proteomes" id="UP000727506">
    <property type="component" value="Unassembled WGS sequence"/>
</dbReference>
<sequence length="406" mass="42838">MTHDFISLAIIAAVAVAAPVIANLIPRKPIPETVLLLAGGAVLGPSMLNIVWTDESVMLLSDLGCAMLFLLAGYEIDPKTITGREGKRGLATWGVTLTLAFAAVHCFTSVSARGLDGLAVTIALTTTAIGALMPILKERGLLGTRLGDSVLSYGTWGELGPIVAMALLLSTRSTWMTISILLLFIAIAVLTALFGHQSSQKEGPIRDIFFAGRDTTSQTFVRAVLMLLIALVALSSLFNLDIVMGAFAAGFILRYIIPEGDHDLEKKLDAIGYGFFIPLFFVISGAKIDLLAVIDDPLLLAGFIAMLVLIRAVPIFLSMRGDKDPEVVALGPRAHATVAVYCTTALPLIVAVTSVAVSAGAMSASTASVFVSAGALTMLIMPLVAAGMYRVADTHPVEFLKDRIAR</sequence>
<feature type="transmembrane region" description="Helical" evidence="9">
    <location>
        <begin position="118"/>
        <end position="136"/>
    </location>
</feature>
<feature type="domain" description="Cation/H+ exchanger transmembrane" evidence="10">
    <location>
        <begin position="17"/>
        <end position="384"/>
    </location>
</feature>
<feature type="transmembrane region" description="Helical" evidence="9">
    <location>
        <begin position="33"/>
        <end position="52"/>
    </location>
</feature>
<evidence type="ECO:0000256" key="4">
    <source>
        <dbReference type="ARBA" id="ARBA00022449"/>
    </source>
</evidence>
<keyword evidence="4" id="KW-0050">Antiport</keyword>
<evidence type="ECO:0000256" key="3">
    <source>
        <dbReference type="ARBA" id="ARBA00022448"/>
    </source>
</evidence>
<comment type="caution">
    <text evidence="11">The sequence shown here is derived from an EMBL/GenBank/DDBJ whole genome shotgun (WGS) entry which is preliminary data.</text>
</comment>
<dbReference type="Pfam" id="PF00999">
    <property type="entry name" value="Na_H_Exchanger"/>
    <property type="match status" value="1"/>
</dbReference>
<feature type="transmembrane region" description="Helical" evidence="9">
    <location>
        <begin position="268"/>
        <end position="286"/>
    </location>
</feature>
<evidence type="ECO:0000259" key="10">
    <source>
        <dbReference type="Pfam" id="PF00999"/>
    </source>
</evidence>
<dbReference type="GO" id="GO:0016020">
    <property type="term" value="C:membrane"/>
    <property type="evidence" value="ECO:0007669"/>
    <property type="project" value="UniProtKB-SubCell"/>
</dbReference>
<dbReference type="PANTHER" id="PTHR43562">
    <property type="entry name" value="NAPA-TYPE SODIUM/HYDROGEN ANTIPORTER"/>
    <property type="match status" value="1"/>
</dbReference>
<evidence type="ECO:0000256" key="8">
    <source>
        <dbReference type="ARBA" id="ARBA00023136"/>
    </source>
</evidence>
<evidence type="ECO:0000313" key="12">
    <source>
        <dbReference type="Proteomes" id="UP000727506"/>
    </source>
</evidence>
<keyword evidence="7" id="KW-0406">Ion transport</keyword>
<keyword evidence="5 9" id="KW-0812">Transmembrane</keyword>
<feature type="transmembrane region" description="Helical" evidence="9">
    <location>
        <begin position="58"/>
        <end position="77"/>
    </location>
</feature>
<feature type="transmembrane region" description="Helical" evidence="9">
    <location>
        <begin position="89"/>
        <end position="112"/>
    </location>
</feature>
<evidence type="ECO:0000313" key="11">
    <source>
        <dbReference type="EMBL" id="MBS6940653.1"/>
    </source>
</evidence>
<dbReference type="AlphaFoldDB" id="A0A943YY47"/>
<accession>A0A943YY47</accession>
<dbReference type="InterPro" id="IPR038770">
    <property type="entry name" value="Na+/solute_symporter_sf"/>
</dbReference>
<evidence type="ECO:0000256" key="1">
    <source>
        <dbReference type="ARBA" id="ARBA00004141"/>
    </source>
</evidence>
<proteinExistence type="inferred from homology"/>
<dbReference type="PANTHER" id="PTHR43562:SF1">
    <property type="entry name" value="NA(+)_H(+) ANTIPORTER YJBQ-RELATED"/>
    <property type="match status" value="1"/>
</dbReference>
<dbReference type="InterPro" id="IPR006153">
    <property type="entry name" value="Cation/H_exchanger_TM"/>
</dbReference>
<dbReference type="EMBL" id="JAGZSV010000052">
    <property type="protein sequence ID" value="MBS6940653.1"/>
    <property type="molecule type" value="Genomic_DNA"/>
</dbReference>
<evidence type="ECO:0000256" key="6">
    <source>
        <dbReference type="ARBA" id="ARBA00022989"/>
    </source>
</evidence>
<dbReference type="GO" id="GO:0015297">
    <property type="term" value="F:antiporter activity"/>
    <property type="evidence" value="ECO:0007669"/>
    <property type="project" value="UniProtKB-KW"/>
</dbReference>
<comment type="subcellular location">
    <subcellularLocation>
        <location evidence="1">Membrane</location>
        <topology evidence="1">Multi-pass membrane protein</topology>
    </subcellularLocation>
</comment>
<keyword evidence="8 9" id="KW-0472">Membrane</keyword>
<comment type="similarity">
    <text evidence="2">Belongs to the monovalent cation:proton antiporter 2 (CPA2) transporter (TC 2.A.37) family.</text>
</comment>
<evidence type="ECO:0000256" key="7">
    <source>
        <dbReference type="ARBA" id="ARBA00023065"/>
    </source>
</evidence>
<name>A0A943YY47_9ACTN</name>
<feature type="transmembrane region" description="Helical" evidence="9">
    <location>
        <begin position="223"/>
        <end position="256"/>
    </location>
</feature>
<feature type="transmembrane region" description="Helical" evidence="9">
    <location>
        <begin position="298"/>
        <end position="317"/>
    </location>
</feature>